<dbReference type="Proteomes" id="UP000176791">
    <property type="component" value="Unassembled WGS sequence"/>
</dbReference>
<sequence length="206" mass="22824">MKSKKVKLIVLGGLILGVLGWAGWQLFWPKAKDNFSEKEISIKQAEISDVNTAPYEDWSGFKFDYPDILTIKEIELDNPGIYSSLEISGTDGKRLTIRVADTQIANLIDWQKSFNQQNSIRKIDQTTLADLPALKLQYGAPEMMLTVAIDGGIIYQIESTADDGFWNRTHEDLVASWQFTNTPSAAQPASAEAPAGAVTLIEETVE</sequence>
<evidence type="ECO:0000313" key="1">
    <source>
        <dbReference type="EMBL" id="OGD56824.1"/>
    </source>
</evidence>
<dbReference type="EMBL" id="MEZN01000008">
    <property type="protein sequence ID" value="OGD56824.1"/>
    <property type="molecule type" value="Genomic_DNA"/>
</dbReference>
<dbReference type="AlphaFoldDB" id="A0A1F5DP46"/>
<accession>A0A1F5DP46</accession>
<evidence type="ECO:0000313" key="2">
    <source>
        <dbReference type="Proteomes" id="UP000176791"/>
    </source>
</evidence>
<comment type="caution">
    <text evidence="1">The sequence shown here is derived from an EMBL/GenBank/DDBJ whole genome shotgun (WGS) entry which is preliminary data.</text>
</comment>
<organism evidence="1 2">
    <name type="scientific">Candidatus Beckwithbacteria bacterium RIFCSPHIGHO2_12_FULL_47_17</name>
    <dbReference type="NCBI Taxonomy" id="1797460"/>
    <lineage>
        <taxon>Bacteria</taxon>
        <taxon>Candidatus Beckwithiibacteriota</taxon>
    </lineage>
</organism>
<protein>
    <submittedName>
        <fullName evidence="1">Uncharacterized protein</fullName>
    </submittedName>
</protein>
<proteinExistence type="predicted"/>
<gene>
    <name evidence="1" type="ORF">A3E73_02120</name>
</gene>
<name>A0A1F5DP46_9BACT</name>
<reference evidence="1 2" key="1">
    <citation type="journal article" date="2016" name="Nat. Commun.">
        <title>Thousands of microbial genomes shed light on interconnected biogeochemical processes in an aquifer system.</title>
        <authorList>
            <person name="Anantharaman K."/>
            <person name="Brown C.T."/>
            <person name="Hug L.A."/>
            <person name="Sharon I."/>
            <person name="Castelle C.J."/>
            <person name="Probst A.J."/>
            <person name="Thomas B.C."/>
            <person name="Singh A."/>
            <person name="Wilkins M.J."/>
            <person name="Karaoz U."/>
            <person name="Brodie E.L."/>
            <person name="Williams K.H."/>
            <person name="Hubbard S.S."/>
            <person name="Banfield J.F."/>
        </authorList>
    </citation>
    <scope>NUCLEOTIDE SEQUENCE [LARGE SCALE GENOMIC DNA]</scope>
</reference>
<dbReference type="STRING" id="1797460.A3E73_02120"/>